<protein>
    <recommendedName>
        <fullName evidence="3">Reverse transcriptase</fullName>
    </recommendedName>
</protein>
<dbReference type="Proteomes" id="UP001148838">
    <property type="component" value="Unassembled WGS sequence"/>
</dbReference>
<proteinExistence type="predicted"/>
<evidence type="ECO:0008006" key="3">
    <source>
        <dbReference type="Google" id="ProtNLM"/>
    </source>
</evidence>
<reference evidence="1 2" key="1">
    <citation type="journal article" date="2022" name="Allergy">
        <title>Genome assembly and annotation of Periplaneta americana reveal a comprehensive cockroach allergen profile.</title>
        <authorList>
            <person name="Wang L."/>
            <person name="Xiong Q."/>
            <person name="Saelim N."/>
            <person name="Wang L."/>
            <person name="Nong W."/>
            <person name="Wan A.T."/>
            <person name="Shi M."/>
            <person name="Liu X."/>
            <person name="Cao Q."/>
            <person name="Hui J.H.L."/>
            <person name="Sookrung N."/>
            <person name="Leung T.F."/>
            <person name="Tungtrongchitr A."/>
            <person name="Tsui S.K.W."/>
        </authorList>
    </citation>
    <scope>NUCLEOTIDE SEQUENCE [LARGE SCALE GENOMIC DNA]</scope>
    <source>
        <strain evidence="1">PWHHKU_190912</strain>
    </source>
</reference>
<sequence length="269" mass="30457">MVGNVAAVRAIPGRSVDSNRCRHCFNEIETLAHVLGSCLHGETLRNARHHKIRSAIAQALRDKGYTTYEGIHGLSKTGSCRRVDILACNNTTGYLIDPTIRFELNTTQPEDVNNEKNQIYGPTVPYYLHIDTAQISNKPDYTNRETFRLIAPQNSQEGVRTMDANSSLSEVRLAHRKVLDECGFLSNYHDVQIRRRDLACELCGKEKNTLLEREFERVYGFEERKSSRTEAAGESLNHSYLAILEMQPRLSITQDITTCSQTSLISLHM</sequence>
<organism evidence="1 2">
    <name type="scientific">Periplaneta americana</name>
    <name type="common">American cockroach</name>
    <name type="synonym">Blatta americana</name>
    <dbReference type="NCBI Taxonomy" id="6978"/>
    <lineage>
        <taxon>Eukaryota</taxon>
        <taxon>Metazoa</taxon>
        <taxon>Ecdysozoa</taxon>
        <taxon>Arthropoda</taxon>
        <taxon>Hexapoda</taxon>
        <taxon>Insecta</taxon>
        <taxon>Pterygota</taxon>
        <taxon>Neoptera</taxon>
        <taxon>Polyneoptera</taxon>
        <taxon>Dictyoptera</taxon>
        <taxon>Blattodea</taxon>
        <taxon>Blattoidea</taxon>
        <taxon>Blattidae</taxon>
        <taxon>Blattinae</taxon>
        <taxon>Periplaneta</taxon>
    </lineage>
</organism>
<evidence type="ECO:0000313" key="1">
    <source>
        <dbReference type="EMBL" id="KAJ4443110.1"/>
    </source>
</evidence>
<keyword evidence="2" id="KW-1185">Reference proteome</keyword>
<dbReference type="EMBL" id="JAJSOF020000013">
    <property type="protein sequence ID" value="KAJ4443110.1"/>
    <property type="molecule type" value="Genomic_DNA"/>
</dbReference>
<evidence type="ECO:0000313" key="2">
    <source>
        <dbReference type="Proteomes" id="UP001148838"/>
    </source>
</evidence>
<accession>A0ABQ8T9B4</accession>
<gene>
    <name evidence="1" type="ORF">ANN_04760</name>
</gene>
<comment type="caution">
    <text evidence="1">The sequence shown here is derived from an EMBL/GenBank/DDBJ whole genome shotgun (WGS) entry which is preliminary data.</text>
</comment>
<name>A0ABQ8T9B4_PERAM</name>